<feature type="region of interest" description="Disordered" evidence="1">
    <location>
        <begin position="685"/>
        <end position="705"/>
    </location>
</feature>
<dbReference type="AlphaFoldDB" id="A0A5C5XD83"/>
<gene>
    <name evidence="4" type="ORF">Pan54_12930</name>
</gene>
<name>A0A5C5XD83_9PLAN</name>
<organism evidence="4 5">
    <name type="scientific">Rubinisphaera italica</name>
    <dbReference type="NCBI Taxonomy" id="2527969"/>
    <lineage>
        <taxon>Bacteria</taxon>
        <taxon>Pseudomonadati</taxon>
        <taxon>Planctomycetota</taxon>
        <taxon>Planctomycetia</taxon>
        <taxon>Planctomycetales</taxon>
        <taxon>Planctomycetaceae</taxon>
        <taxon>Rubinisphaera</taxon>
    </lineage>
</organism>
<comment type="caution">
    <text evidence="4">The sequence shown here is derived from an EMBL/GenBank/DDBJ whole genome shotgun (WGS) entry which is preliminary data.</text>
</comment>
<accession>A0A5C5XD83</accession>
<dbReference type="EMBL" id="SJPG01000001">
    <property type="protein sequence ID" value="TWT60579.1"/>
    <property type="molecule type" value="Genomic_DNA"/>
</dbReference>
<evidence type="ECO:0000256" key="1">
    <source>
        <dbReference type="SAM" id="MobiDB-lite"/>
    </source>
</evidence>
<feature type="compositionally biased region" description="Basic and acidic residues" evidence="1">
    <location>
        <begin position="696"/>
        <end position="705"/>
    </location>
</feature>
<keyword evidence="2" id="KW-0732">Signal</keyword>
<dbReference type="Pfam" id="PF04151">
    <property type="entry name" value="PPC"/>
    <property type="match status" value="1"/>
</dbReference>
<dbReference type="OrthoDB" id="237792at2"/>
<evidence type="ECO:0000313" key="4">
    <source>
        <dbReference type="EMBL" id="TWT60579.1"/>
    </source>
</evidence>
<feature type="compositionally biased region" description="Polar residues" evidence="1">
    <location>
        <begin position="685"/>
        <end position="695"/>
    </location>
</feature>
<evidence type="ECO:0000259" key="3">
    <source>
        <dbReference type="Pfam" id="PF04151"/>
    </source>
</evidence>
<dbReference type="RefSeq" id="WP_146502677.1">
    <property type="nucleotide sequence ID" value="NZ_SJPG01000001.1"/>
</dbReference>
<dbReference type="InterPro" id="IPR007280">
    <property type="entry name" value="Peptidase_C_arc/bac"/>
</dbReference>
<keyword evidence="5" id="KW-1185">Reference proteome</keyword>
<feature type="domain" description="Peptidase C-terminal archaeal/bacterial" evidence="3">
    <location>
        <begin position="165"/>
        <end position="243"/>
    </location>
</feature>
<sequence precursor="true">MRAFIGPILSLLICFVLSSGLVSADPWIAGVTPRLVGRGTTSEIVIDRWRHEAIDVLFYPDHSVGPDDKSGDQTGIRCVGTQFDSKKQRLICQLEVETDCRPGEHPFRVLTAVGLSSMGTVHVGPFPVIDEEETKANTNDTPETALLIDSDITVRGTLSNSSYEDVDCFRVAGKAGQRLSVEVDMVKMGDDLRWNPVPDGYDSVVTILDPSGKRIAKNDDSSLNRQDPLLSMKLPVDGDYTIILQRSMFIPEAREYAIHIGRFFRPLAAYPLGGPTGSSLSVELLGDPLGPVSQTISLPKSSGTFPLMGDAPSPLPMRSSPFPNVLESSGENETVVSAIPVAVNGILANSDETDRFRITVKKSVPLQVRVWAKALGSPVDPSIRLRPVDPSGELGTIELQADDATRPERDIFGGQGDFPDTFDPSVIWTPKQDGDYVLEVFDPRGVGGPTHVYRVEIAPPENILHIGLPFEGYKPERPRKTSLSVPRGSRWTVKLSLYPAQGSNITGPLDFSVEGLPPGVRMLSSQLPSLQSAWPMTLIADEDAPLSASIIQIKAQPAEGGDPFVTVNQQNLQRVSYSHYPWRNIRVDRFATAISEPAGFEVILDAPKQPLMRGSELTIPVRIVRQPWCDEPLEIQCEFAPPGVGTSPAEIIPSGESTANLTLSANASAKLGSSPLYVMVTTTQARGGRENSSVRGDTDQGSERVRVSSEVINIEVAEPFVSLASEPQSVRRGNKIKYRWTVKQLRPYEGQASVRMLGLPVGLVAVGPEPTIDKTSNEVEVELEAHDEALLGLVGELNCEVRFIVGGEDILLRTGSGKLRIDPRLEK</sequence>
<feature type="chain" id="PRO_5022773687" description="Peptidase C-terminal archaeal/bacterial domain-containing protein" evidence="2">
    <location>
        <begin position="25"/>
        <end position="827"/>
    </location>
</feature>
<dbReference type="Proteomes" id="UP000316095">
    <property type="component" value="Unassembled WGS sequence"/>
</dbReference>
<feature type="signal peptide" evidence="2">
    <location>
        <begin position="1"/>
        <end position="24"/>
    </location>
</feature>
<reference evidence="4 5" key="1">
    <citation type="submission" date="2019-02" db="EMBL/GenBank/DDBJ databases">
        <title>Deep-cultivation of Planctomycetes and their phenomic and genomic characterization uncovers novel biology.</title>
        <authorList>
            <person name="Wiegand S."/>
            <person name="Jogler M."/>
            <person name="Boedeker C."/>
            <person name="Pinto D."/>
            <person name="Vollmers J."/>
            <person name="Rivas-Marin E."/>
            <person name="Kohn T."/>
            <person name="Peeters S.H."/>
            <person name="Heuer A."/>
            <person name="Rast P."/>
            <person name="Oberbeckmann S."/>
            <person name="Bunk B."/>
            <person name="Jeske O."/>
            <person name="Meyerdierks A."/>
            <person name="Storesund J.E."/>
            <person name="Kallscheuer N."/>
            <person name="Luecker S."/>
            <person name="Lage O.M."/>
            <person name="Pohl T."/>
            <person name="Merkel B.J."/>
            <person name="Hornburger P."/>
            <person name="Mueller R.-W."/>
            <person name="Bruemmer F."/>
            <person name="Labrenz M."/>
            <person name="Spormann A.M."/>
            <person name="Op Den Camp H."/>
            <person name="Overmann J."/>
            <person name="Amann R."/>
            <person name="Jetten M.S.M."/>
            <person name="Mascher T."/>
            <person name="Medema M.H."/>
            <person name="Devos D.P."/>
            <person name="Kaster A.-K."/>
            <person name="Ovreas L."/>
            <person name="Rohde M."/>
            <person name="Galperin M.Y."/>
            <person name="Jogler C."/>
        </authorList>
    </citation>
    <scope>NUCLEOTIDE SEQUENCE [LARGE SCALE GENOMIC DNA]</scope>
    <source>
        <strain evidence="4 5">Pan54</strain>
    </source>
</reference>
<evidence type="ECO:0000313" key="5">
    <source>
        <dbReference type="Proteomes" id="UP000316095"/>
    </source>
</evidence>
<protein>
    <recommendedName>
        <fullName evidence="3">Peptidase C-terminal archaeal/bacterial domain-containing protein</fullName>
    </recommendedName>
</protein>
<proteinExistence type="predicted"/>
<dbReference type="Gene3D" id="2.60.120.380">
    <property type="match status" value="1"/>
</dbReference>
<evidence type="ECO:0000256" key="2">
    <source>
        <dbReference type="SAM" id="SignalP"/>
    </source>
</evidence>